<feature type="region of interest" description="Disordered" evidence="7">
    <location>
        <begin position="508"/>
        <end position="539"/>
    </location>
</feature>
<evidence type="ECO:0000256" key="3">
    <source>
        <dbReference type="ARBA" id="ARBA00022475"/>
    </source>
</evidence>
<organism evidence="10 11">
    <name type="scientific">Gordonia paraffinivorans NBRC 108238</name>
    <dbReference type="NCBI Taxonomy" id="1223543"/>
    <lineage>
        <taxon>Bacteria</taxon>
        <taxon>Bacillati</taxon>
        <taxon>Actinomycetota</taxon>
        <taxon>Actinomycetes</taxon>
        <taxon>Mycobacteriales</taxon>
        <taxon>Gordoniaceae</taxon>
        <taxon>Gordonia</taxon>
    </lineage>
</organism>
<feature type="transmembrane region" description="Helical" evidence="8">
    <location>
        <begin position="54"/>
        <end position="71"/>
    </location>
</feature>
<evidence type="ECO:0000256" key="8">
    <source>
        <dbReference type="SAM" id="Phobius"/>
    </source>
</evidence>
<dbReference type="RefSeq" id="WP_006900107.1">
    <property type="nucleotide sequence ID" value="NZ_BAOQ01000016.1"/>
</dbReference>
<evidence type="ECO:0000256" key="6">
    <source>
        <dbReference type="ARBA" id="ARBA00023136"/>
    </source>
</evidence>
<comment type="subcellular location">
    <subcellularLocation>
        <location evidence="1">Cell membrane</location>
        <topology evidence="1">Multi-pass membrane protein</topology>
    </subcellularLocation>
</comment>
<dbReference type="PANTHER" id="PTHR42718:SF42">
    <property type="entry name" value="EXPORT PROTEIN"/>
    <property type="match status" value="1"/>
</dbReference>
<keyword evidence="6 8" id="KW-0472">Membrane</keyword>
<feature type="transmembrane region" description="Helical" evidence="8">
    <location>
        <begin position="479"/>
        <end position="498"/>
    </location>
</feature>
<feature type="transmembrane region" description="Helical" evidence="8">
    <location>
        <begin position="269"/>
        <end position="291"/>
    </location>
</feature>
<keyword evidence="4 8" id="KW-0812">Transmembrane</keyword>
<evidence type="ECO:0000259" key="9">
    <source>
        <dbReference type="PROSITE" id="PS50850"/>
    </source>
</evidence>
<keyword evidence="3" id="KW-1003">Cell membrane</keyword>
<reference evidence="10 11" key="1">
    <citation type="submission" date="2013-02" db="EMBL/GenBank/DDBJ databases">
        <title>Whole genome shotgun sequence of Gordonia paraffinivorans NBRC 108238.</title>
        <authorList>
            <person name="Isaki-Nakamura S."/>
            <person name="Hosoyama A."/>
            <person name="Tsuchikane K."/>
            <person name="Ando Y."/>
            <person name="Baba S."/>
            <person name="Ohji S."/>
            <person name="Hamada M."/>
            <person name="Tamura T."/>
            <person name="Yamazoe A."/>
            <person name="Yamazaki S."/>
            <person name="Fujita N."/>
        </authorList>
    </citation>
    <scope>NUCLEOTIDE SEQUENCE [LARGE SCALE GENOMIC DNA]</scope>
    <source>
        <strain evidence="10 11">NBRC 108238</strain>
    </source>
</reference>
<evidence type="ECO:0000256" key="2">
    <source>
        <dbReference type="ARBA" id="ARBA00022448"/>
    </source>
</evidence>
<accession>A0ABQ0IJZ0</accession>
<dbReference type="PANTHER" id="PTHR42718">
    <property type="entry name" value="MAJOR FACILITATOR SUPERFAMILY MULTIDRUG TRANSPORTER MFSC"/>
    <property type="match status" value="1"/>
</dbReference>
<evidence type="ECO:0000256" key="4">
    <source>
        <dbReference type="ARBA" id="ARBA00022692"/>
    </source>
</evidence>
<proteinExistence type="predicted"/>
<feature type="transmembrane region" description="Helical" evidence="8">
    <location>
        <begin position="12"/>
        <end position="34"/>
    </location>
</feature>
<dbReference type="NCBIfam" id="TIGR00711">
    <property type="entry name" value="efflux_EmrB"/>
    <property type="match status" value="1"/>
</dbReference>
<feature type="transmembrane region" description="Helical" evidence="8">
    <location>
        <begin position="404"/>
        <end position="426"/>
    </location>
</feature>
<sequence length="539" mass="55947">MRTERTAARWWALGALSFAELLVMIDNTIVNVALPRLARDLDAGISGLQWIVDAYTLVFAGLLLTGGYLGDRFGHRRMLVTGIVGFMAVSALAASAQSLGQLIATRGGLGLFAALVFPATLAIITSIFVDAKERATAVGIWAATSGVAVAIGPVLGGWLLEHFSWTSVFWVNVPFGMIALAAIFAVVPGTRPLEVPRFDIAGVALSVAGLGLLTYTLIEAPHVGWGEVRTVAGIVGALALLTLFVAIQLRIAHPILDVRLFANRHFATAAAMISLAFFALFGFIFLITQFFQAVKGYGPLAAGVRTLPFAIVMAVLSPVAMMLSHRFGARYVAVLGAFLMSGGFALVELSSRDSGYWELIIWAMSLMASGLAFISGPCTQLIMDALRPEQAGAGSAVNDTTREIGGTLGVAVLGSILTSAYVAGIADRLSGRGLPREAVDVAEQSVMAGVEVARQLPGTLGDAVQVAVQEVFMDGLHDAVWAAVAITAAAGVAALLLLRGTVGGHRGAAGEAGPAGVDTDIPATATASEVEGEVPARTP</sequence>
<evidence type="ECO:0000256" key="1">
    <source>
        <dbReference type="ARBA" id="ARBA00004651"/>
    </source>
</evidence>
<dbReference type="InterPro" id="IPR036259">
    <property type="entry name" value="MFS_trans_sf"/>
</dbReference>
<feature type="transmembrane region" description="Helical" evidence="8">
    <location>
        <begin position="136"/>
        <end position="159"/>
    </location>
</feature>
<feature type="domain" description="Major facilitator superfamily (MFS) profile" evidence="9">
    <location>
        <begin position="12"/>
        <end position="502"/>
    </location>
</feature>
<feature type="transmembrane region" description="Helical" evidence="8">
    <location>
        <begin position="359"/>
        <end position="383"/>
    </location>
</feature>
<feature type="transmembrane region" description="Helical" evidence="8">
    <location>
        <begin position="78"/>
        <end position="96"/>
    </location>
</feature>
<dbReference type="InterPro" id="IPR004638">
    <property type="entry name" value="EmrB-like"/>
</dbReference>
<dbReference type="SUPFAM" id="SSF103473">
    <property type="entry name" value="MFS general substrate transporter"/>
    <property type="match status" value="1"/>
</dbReference>
<keyword evidence="11" id="KW-1185">Reference proteome</keyword>
<dbReference type="EMBL" id="BAOQ01000016">
    <property type="protein sequence ID" value="GAC83873.1"/>
    <property type="molecule type" value="Genomic_DNA"/>
</dbReference>
<feature type="transmembrane region" description="Helical" evidence="8">
    <location>
        <begin position="230"/>
        <end position="249"/>
    </location>
</feature>
<protein>
    <submittedName>
        <fullName evidence="10">Drug resistance transporter</fullName>
    </submittedName>
</protein>
<keyword evidence="2" id="KW-0813">Transport</keyword>
<evidence type="ECO:0000313" key="10">
    <source>
        <dbReference type="EMBL" id="GAC83873.1"/>
    </source>
</evidence>
<name>A0ABQ0IJZ0_9ACTN</name>
<feature type="transmembrane region" description="Helical" evidence="8">
    <location>
        <begin position="165"/>
        <end position="186"/>
    </location>
</feature>
<gene>
    <name evidence="10" type="ORF">GP2_016_00060</name>
</gene>
<feature type="transmembrane region" description="Helical" evidence="8">
    <location>
        <begin position="198"/>
        <end position="218"/>
    </location>
</feature>
<dbReference type="CDD" id="cd17321">
    <property type="entry name" value="MFS_MMR_MDR_like"/>
    <property type="match status" value="1"/>
</dbReference>
<dbReference type="Pfam" id="PF07690">
    <property type="entry name" value="MFS_1"/>
    <property type="match status" value="1"/>
</dbReference>
<comment type="caution">
    <text evidence="10">The sequence shown here is derived from an EMBL/GenBank/DDBJ whole genome shotgun (WGS) entry which is preliminary data.</text>
</comment>
<dbReference type="Gene3D" id="1.20.1250.20">
    <property type="entry name" value="MFS general substrate transporter like domains"/>
    <property type="match status" value="1"/>
</dbReference>
<feature type="transmembrane region" description="Helical" evidence="8">
    <location>
        <begin position="108"/>
        <end position="129"/>
    </location>
</feature>
<dbReference type="PROSITE" id="PS50850">
    <property type="entry name" value="MFS"/>
    <property type="match status" value="1"/>
</dbReference>
<evidence type="ECO:0000256" key="7">
    <source>
        <dbReference type="SAM" id="MobiDB-lite"/>
    </source>
</evidence>
<feature type="transmembrane region" description="Helical" evidence="8">
    <location>
        <begin position="297"/>
        <end position="316"/>
    </location>
</feature>
<evidence type="ECO:0000256" key="5">
    <source>
        <dbReference type="ARBA" id="ARBA00022989"/>
    </source>
</evidence>
<keyword evidence="5 8" id="KW-1133">Transmembrane helix</keyword>
<feature type="transmembrane region" description="Helical" evidence="8">
    <location>
        <begin position="328"/>
        <end position="347"/>
    </location>
</feature>
<dbReference type="Gene3D" id="1.20.1720.10">
    <property type="entry name" value="Multidrug resistance protein D"/>
    <property type="match status" value="1"/>
</dbReference>
<dbReference type="InterPro" id="IPR011701">
    <property type="entry name" value="MFS"/>
</dbReference>
<evidence type="ECO:0000313" key="11">
    <source>
        <dbReference type="Proteomes" id="UP000035021"/>
    </source>
</evidence>
<dbReference type="InterPro" id="IPR020846">
    <property type="entry name" value="MFS_dom"/>
</dbReference>
<dbReference type="Proteomes" id="UP000035021">
    <property type="component" value="Unassembled WGS sequence"/>
</dbReference>